<evidence type="ECO:0000313" key="4">
    <source>
        <dbReference type="Proteomes" id="UP000325933"/>
    </source>
</evidence>
<proteinExistence type="predicted"/>
<dbReference type="EMBL" id="VYQB01000003">
    <property type="protein sequence ID" value="KAA9019642.1"/>
    <property type="molecule type" value="Genomic_DNA"/>
</dbReference>
<dbReference type="InterPro" id="IPR008868">
    <property type="entry name" value="TniB"/>
</dbReference>
<comment type="caution">
    <text evidence="3">The sequence shown here is derived from an EMBL/GenBank/DDBJ whole genome shotgun (WGS) entry which is preliminary data.</text>
</comment>
<reference evidence="4 5" key="1">
    <citation type="submission" date="2019-09" db="EMBL/GenBank/DDBJ databases">
        <authorList>
            <person name="Feng G."/>
        </authorList>
    </citation>
    <scope>NUCLEOTIDE SEQUENCE [LARGE SCALE GENOMIC DNA]</scope>
    <source>
        <strain evidence="3 4">KACC 19283</strain>
        <strain evidence="2 5">KACC 19284</strain>
    </source>
</reference>
<gene>
    <name evidence="3" type="ORF">F4U95_05165</name>
    <name evidence="2" type="ORF">F4U96_05165</name>
</gene>
<evidence type="ECO:0000313" key="2">
    <source>
        <dbReference type="EMBL" id="KAA9019642.1"/>
    </source>
</evidence>
<name>A0A5J5IAX2_9SPHN</name>
<feature type="compositionally biased region" description="Polar residues" evidence="1">
    <location>
        <begin position="82"/>
        <end position="97"/>
    </location>
</feature>
<dbReference type="AlphaFoldDB" id="A0A5J5IAX2"/>
<dbReference type="InterPro" id="IPR027417">
    <property type="entry name" value="P-loop_NTPase"/>
</dbReference>
<dbReference type="Proteomes" id="UP000325933">
    <property type="component" value="Unassembled WGS sequence"/>
</dbReference>
<sequence>MTRNTNANTAAIQTDDTAKVEPGLPTPRLPRRERPKRTADRRDAGQPRTGASVPVEAMPDPAIDAASDSQEISPVSLADASPASSVQEDTVDTSSIETPDDDMTADGIVTALGEEDGFNGSDLVIAEEQPAEEMKLSPQMKDAFLRFRNSKAGRRSPFVARAMTKLMRIRLPYPRQIQGMNELEELRLLGMEMRGEQQLAINIFERTGTGKSTLAEQFKLMSNLDAPAGTMPVCHARMGTSGTARDLMVAIMGEVQDGFATAGNEHSLRRRAMRALDEAGVQLLIIDETQHSGQKTGFSKEVTAELKIMLDTGRVPIVLLGTEKAVPMIAADRELSGRMFAPCRLSPLDMDSDDDFEIWTGLLKGLDARLVSDGILAQPVGLDNEDIADALGEATEGIIGQLMRVMLTAVRNIARDERDVMTVDDVVQAVDSWSLELKFAKTNALKDL</sequence>
<dbReference type="Gene3D" id="3.40.50.300">
    <property type="entry name" value="P-loop containing nucleotide triphosphate hydrolases"/>
    <property type="match status" value="1"/>
</dbReference>
<protein>
    <submittedName>
        <fullName evidence="3">AAA family ATPase</fullName>
    </submittedName>
</protein>
<dbReference type="SUPFAM" id="SSF52540">
    <property type="entry name" value="P-loop containing nucleoside triphosphate hydrolases"/>
    <property type="match status" value="1"/>
</dbReference>
<accession>A0A5J5IAX2</accession>
<feature type="region of interest" description="Disordered" evidence="1">
    <location>
        <begin position="1"/>
        <end position="104"/>
    </location>
</feature>
<organism evidence="3 4">
    <name type="scientific">Sphingobium limneticum</name>
    <dbReference type="NCBI Taxonomy" id="1007511"/>
    <lineage>
        <taxon>Bacteria</taxon>
        <taxon>Pseudomonadati</taxon>
        <taxon>Pseudomonadota</taxon>
        <taxon>Alphaproteobacteria</taxon>
        <taxon>Sphingomonadales</taxon>
        <taxon>Sphingomonadaceae</taxon>
        <taxon>Sphingobium</taxon>
    </lineage>
</organism>
<feature type="compositionally biased region" description="Basic and acidic residues" evidence="1">
    <location>
        <begin position="30"/>
        <end position="45"/>
    </location>
</feature>
<dbReference type="Proteomes" id="UP000326364">
    <property type="component" value="Unassembled WGS sequence"/>
</dbReference>
<evidence type="ECO:0000313" key="5">
    <source>
        <dbReference type="Proteomes" id="UP000326364"/>
    </source>
</evidence>
<keyword evidence="5" id="KW-1185">Reference proteome</keyword>
<dbReference type="RefSeq" id="WP_150424849.1">
    <property type="nucleotide sequence ID" value="NZ_VYQA01000003.1"/>
</dbReference>
<dbReference type="Pfam" id="PF05621">
    <property type="entry name" value="TniB"/>
    <property type="match status" value="1"/>
</dbReference>
<dbReference type="EMBL" id="VYQA01000003">
    <property type="protein sequence ID" value="KAA9032099.1"/>
    <property type="molecule type" value="Genomic_DNA"/>
</dbReference>
<evidence type="ECO:0000256" key="1">
    <source>
        <dbReference type="SAM" id="MobiDB-lite"/>
    </source>
</evidence>
<evidence type="ECO:0000313" key="3">
    <source>
        <dbReference type="EMBL" id="KAA9032099.1"/>
    </source>
</evidence>
<feature type="compositionally biased region" description="Polar residues" evidence="1">
    <location>
        <begin position="1"/>
        <end position="15"/>
    </location>
</feature>